<organism evidence="1 2">
    <name type="scientific">Euroglyphus maynei</name>
    <name type="common">Mayne's house dust mite</name>
    <dbReference type="NCBI Taxonomy" id="6958"/>
    <lineage>
        <taxon>Eukaryota</taxon>
        <taxon>Metazoa</taxon>
        <taxon>Ecdysozoa</taxon>
        <taxon>Arthropoda</taxon>
        <taxon>Chelicerata</taxon>
        <taxon>Arachnida</taxon>
        <taxon>Acari</taxon>
        <taxon>Acariformes</taxon>
        <taxon>Sarcoptiformes</taxon>
        <taxon>Astigmata</taxon>
        <taxon>Psoroptidia</taxon>
        <taxon>Analgoidea</taxon>
        <taxon>Pyroglyphidae</taxon>
        <taxon>Pyroglyphinae</taxon>
        <taxon>Euroglyphus</taxon>
    </lineage>
</organism>
<name>A0A1Y3B7J9_EURMA</name>
<comment type="caution">
    <text evidence="1">The sequence shown here is derived from an EMBL/GenBank/DDBJ whole genome shotgun (WGS) entry which is preliminary data.</text>
</comment>
<dbReference type="Proteomes" id="UP000194236">
    <property type="component" value="Unassembled WGS sequence"/>
</dbReference>
<keyword evidence="2" id="KW-1185">Reference proteome</keyword>
<evidence type="ECO:0000313" key="1">
    <source>
        <dbReference type="EMBL" id="OTF76850.1"/>
    </source>
</evidence>
<evidence type="ECO:0000313" key="2">
    <source>
        <dbReference type="Proteomes" id="UP000194236"/>
    </source>
</evidence>
<protein>
    <submittedName>
        <fullName evidence="1">Uncharacterized protein</fullName>
    </submittedName>
</protein>
<dbReference type="AlphaFoldDB" id="A0A1Y3B7J9"/>
<proteinExistence type="predicted"/>
<accession>A0A1Y3B7J9</accession>
<gene>
    <name evidence="1" type="ORF">BLA29_000708</name>
</gene>
<reference evidence="1 2" key="1">
    <citation type="submission" date="2017-03" db="EMBL/GenBank/DDBJ databases">
        <title>Genome Survey of Euroglyphus maynei.</title>
        <authorList>
            <person name="Arlian L.G."/>
            <person name="Morgan M.S."/>
            <person name="Rider S.D."/>
        </authorList>
    </citation>
    <scope>NUCLEOTIDE SEQUENCE [LARGE SCALE GENOMIC DNA]</scope>
    <source>
        <strain evidence="1">Arlian Lab</strain>
        <tissue evidence="1">Whole body</tissue>
    </source>
</reference>
<sequence length="94" mass="10608">MANNNNPTNSSLMASEIIMQSKNVHHNHHHHSYNQNCDIDHHLQINNTQQPLSSSPQKGVVGESVTNTIIDNNRTPYEYGNCKFFPSIQCLGHL</sequence>
<dbReference type="EMBL" id="MUJZ01035456">
    <property type="protein sequence ID" value="OTF76850.1"/>
    <property type="molecule type" value="Genomic_DNA"/>
</dbReference>